<evidence type="ECO:0000256" key="2">
    <source>
        <dbReference type="SAM" id="Phobius"/>
    </source>
</evidence>
<keyword evidence="2" id="KW-0472">Membrane</keyword>
<evidence type="ECO:0000313" key="4">
    <source>
        <dbReference type="EMBL" id="SET74164.1"/>
    </source>
</evidence>
<feature type="transmembrane region" description="Helical" evidence="2">
    <location>
        <begin position="106"/>
        <end position="130"/>
    </location>
</feature>
<accession>A0A1I0GUR4</accession>
<gene>
    <name evidence="4" type="ORF">SAMN05421676_107149</name>
</gene>
<dbReference type="OrthoDB" id="1750748at2"/>
<dbReference type="PANTHER" id="PTHR41307">
    <property type="entry name" value="MEMBRANE PROTEIN-RELATED"/>
    <property type="match status" value="1"/>
</dbReference>
<organism evidence="4 5">
    <name type="scientific">Salinibacillus kushneri</name>
    <dbReference type="NCBI Taxonomy" id="237682"/>
    <lineage>
        <taxon>Bacteria</taxon>
        <taxon>Bacillati</taxon>
        <taxon>Bacillota</taxon>
        <taxon>Bacilli</taxon>
        <taxon>Bacillales</taxon>
        <taxon>Bacillaceae</taxon>
        <taxon>Salinibacillus</taxon>
    </lineage>
</organism>
<sequence length="250" mass="28351">MTWNYQNGARIFSKNLRVYLFSSGKNEHEIEKIISELEDHLMEAEKDGKDVEHLIGQSPKEYMEQLAGEMAFDLKGLLKYIPVLLIGVYAYILLGNAVQGGIEYSLLKVIGDLTIFIIMMTLFAGSFKYVASHTLSKTKERILFFLLGSIPVGLFVGLMFLDKTVDTPSIEFNPLGNAITIGLCILIFIAISIWSKTWVSIIVPAILYLPEVFLRMTPLDKEIQMIVSMVIMFGGLFLYFFLVNKQEKIR</sequence>
<dbReference type="Proteomes" id="UP000199095">
    <property type="component" value="Unassembled WGS sequence"/>
</dbReference>
<dbReference type="PANTHER" id="PTHR41307:SF1">
    <property type="entry name" value="MEMBRANE PROTEIN"/>
    <property type="match status" value="1"/>
</dbReference>
<dbReference type="AlphaFoldDB" id="A0A1I0GUR4"/>
<reference evidence="5" key="1">
    <citation type="submission" date="2016-10" db="EMBL/GenBank/DDBJ databases">
        <authorList>
            <person name="Varghese N."/>
            <person name="Submissions S."/>
        </authorList>
    </citation>
    <scope>NUCLEOTIDE SEQUENCE [LARGE SCALE GENOMIC DNA]</scope>
    <source>
        <strain evidence="5">CGMCC 1.3566</strain>
    </source>
</reference>
<keyword evidence="5" id="KW-1185">Reference proteome</keyword>
<keyword evidence="2" id="KW-0812">Transmembrane</keyword>
<keyword evidence="1" id="KW-0175">Coiled coil</keyword>
<feature type="transmembrane region" description="Helical" evidence="2">
    <location>
        <begin position="198"/>
        <end position="217"/>
    </location>
</feature>
<dbReference type="InterPro" id="IPR012963">
    <property type="entry name" value="HAAS_TM"/>
</dbReference>
<proteinExistence type="predicted"/>
<feature type="transmembrane region" description="Helical" evidence="2">
    <location>
        <begin position="172"/>
        <end position="191"/>
    </location>
</feature>
<dbReference type="EMBL" id="FOHJ01000007">
    <property type="protein sequence ID" value="SET74164.1"/>
    <property type="molecule type" value="Genomic_DNA"/>
</dbReference>
<evidence type="ECO:0000259" key="3">
    <source>
        <dbReference type="Pfam" id="PF08006"/>
    </source>
</evidence>
<feature type="transmembrane region" description="Helical" evidence="2">
    <location>
        <begin position="223"/>
        <end position="242"/>
    </location>
</feature>
<feature type="coiled-coil region" evidence="1">
    <location>
        <begin position="27"/>
        <end position="54"/>
    </location>
</feature>
<feature type="transmembrane region" description="Helical" evidence="2">
    <location>
        <begin position="142"/>
        <end position="160"/>
    </location>
</feature>
<dbReference type="STRING" id="237682.SAMN05421676_107149"/>
<keyword evidence="2" id="KW-1133">Transmembrane helix</keyword>
<feature type="domain" description="HAAS transmembrane region" evidence="3">
    <location>
        <begin position="91"/>
        <end position="205"/>
    </location>
</feature>
<evidence type="ECO:0000256" key="1">
    <source>
        <dbReference type="SAM" id="Coils"/>
    </source>
</evidence>
<evidence type="ECO:0000313" key="5">
    <source>
        <dbReference type="Proteomes" id="UP000199095"/>
    </source>
</evidence>
<name>A0A1I0GUR4_9BACI</name>
<feature type="transmembrane region" description="Helical" evidence="2">
    <location>
        <begin position="77"/>
        <end position="94"/>
    </location>
</feature>
<dbReference type="SUPFAM" id="SSF158560">
    <property type="entry name" value="BH3980-like"/>
    <property type="match status" value="1"/>
</dbReference>
<dbReference type="Gene3D" id="1.10.1900.10">
    <property type="entry name" value="c-terminal domain of poly(a) binding protein"/>
    <property type="match status" value="1"/>
</dbReference>
<dbReference type="Pfam" id="PF08006">
    <property type="entry name" value="HAAS_TM"/>
    <property type="match status" value="1"/>
</dbReference>
<protein>
    <submittedName>
        <fullName evidence="4">Uncharacterized membrane protein</fullName>
    </submittedName>
</protein>